<accession>A0A0G4NR36</accession>
<proteinExistence type="predicted"/>
<feature type="region of interest" description="Disordered" evidence="1">
    <location>
        <begin position="1"/>
        <end position="35"/>
    </location>
</feature>
<dbReference type="AlphaFoldDB" id="A0A0G4NR36"/>
<evidence type="ECO:0000313" key="4">
    <source>
        <dbReference type="Proteomes" id="UP000045706"/>
    </source>
</evidence>
<evidence type="ECO:0000313" key="3">
    <source>
        <dbReference type="EMBL" id="CRK48952.1"/>
    </source>
</evidence>
<dbReference type="InterPro" id="IPR054559">
    <property type="entry name" value="PSMD12-CSN4-like_N"/>
</dbReference>
<feature type="domain" description="PSMD12/CSN4-like N-terminal" evidence="2">
    <location>
        <begin position="33"/>
        <end position="76"/>
    </location>
</feature>
<evidence type="ECO:0000256" key="1">
    <source>
        <dbReference type="SAM" id="MobiDB-lite"/>
    </source>
</evidence>
<reference evidence="4" key="1">
    <citation type="submission" date="2015-05" db="EMBL/GenBank/DDBJ databases">
        <authorList>
            <person name="Fogelqvist Johan"/>
        </authorList>
    </citation>
    <scope>NUCLEOTIDE SEQUENCE [LARGE SCALE GENOMIC DNA]</scope>
</reference>
<dbReference type="Pfam" id="PF22241">
    <property type="entry name" value="PSMD12-CSN4_N"/>
    <property type="match status" value="1"/>
</dbReference>
<feature type="non-terminal residue" evidence="3">
    <location>
        <position position="1"/>
    </location>
</feature>
<feature type="non-terminal residue" evidence="3">
    <location>
        <position position="81"/>
    </location>
</feature>
<organism evidence="3 4">
    <name type="scientific">Verticillium longisporum</name>
    <name type="common">Verticillium dahliae var. longisporum</name>
    <dbReference type="NCBI Taxonomy" id="100787"/>
    <lineage>
        <taxon>Eukaryota</taxon>
        <taxon>Fungi</taxon>
        <taxon>Dikarya</taxon>
        <taxon>Ascomycota</taxon>
        <taxon>Pezizomycotina</taxon>
        <taxon>Sordariomycetes</taxon>
        <taxon>Hypocreomycetidae</taxon>
        <taxon>Glomerellales</taxon>
        <taxon>Plectosphaerellaceae</taxon>
        <taxon>Verticillium</taxon>
    </lineage>
</organism>
<name>A0A0G4NR36_VERLO</name>
<dbReference type="EMBL" id="CVQI01038137">
    <property type="protein sequence ID" value="CRK48952.1"/>
    <property type="molecule type" value="Genomic_DNA"/>
</dbReference>
<sequence>SRKPKKTPEQLEKEQKEREKKRLRGEEVPEEKVDDTTDLKLRYYEQQIILAKHDNKYLEVCKNYRQVLDTEAVENDPAKLH</sequence>
<protein>
    <recommendedName>
        <fullName evidence="2">PSMD12/CSN4-like N-terminal domain-containing protein</fullName>
    </recommendedName>
</protein>
<evidence type="ECO:0000259" key="2">
    <source>
        <dbReference type="Pfam" id="PF22241"/>
    </source>
</evidence>
<gene>
    <name evidence="3" type="ORF">BN1723_020708</name>
</gene>
<dbReference type="Proteomes" id="UP000045706">
    <property type="component" value="Unassembled WGS sequence"/>
</dbReference>